<feature type="signal peptide" evidence="1">
    <location>
        <begin position="1"/>
        <end position="31"/>
    </location>
</feature>
<proteinExistence type="predicted"/>
<dbReference type="OrthoDB" id="10273146at2759"/>
<dbReference type="KEGG" id="dpx:DAPPUDRAFT_324310"/>
<protein>
    <submittedName>
        <fullName evidence="2">Uncharacterized protein</fullName>
    </submittedName>
</protein>
<accession>E9H1I6</accession>
<dbReference type="EMBL" id="GL732583">
    <property type="protein sequence ID" value="EFX74362.1"/>
    <property type="molecule type" value="Genomic_DNA"/>
</dbReference>
<dbReference type="InParanoid" id="E9H1I6"/>
<evidence type="ECO:0000313" key="2">
    <source>
        <dbReference type="EMBL" id="EFX74362.1"/>
    </source>
</evidence>
<dbReference type="HOGENOM" id="CLU_2017528_0_0_1"/>
<organism evidence="2 3">
    <name type="scientific">Daphnia pulex</name>
    <name type="common">Water flea</name>
    <dbReference type="NCBI Taxonomy" id="6669"/>
    <lineage>
        <taxon>Eukaryota</taxon>
        <taxon>Metazoa</taxon>
        <taxon>Ecdysozoa</taxon>
        <taxon>Arthropoda</taxon>
        <taxon>Crustacea</taxon>
        <taxon>Branchiopoda</taxon>
        <taxon>Diplostraca</taxon>
        <taxon>Cladocera</taxon>
        <taxon>Anomopoda</taxon>
        <taxon>Daphniidae</taxon>
        <taxon>Daphnia</taxon>
    </lineage>
</organism>
<evidence type="ECO:0000313" key="3">
    <source>
        <dbReference type="Proteomes" id="UP000000305"/>
    </source>
</evidence>
<keyword evidence="1" id="KW-0732">Signal</keyword>
<reference evidence="2 3" key="1">
    <citation type="journal article" date="2011" name="Science">
        <title>The ecoresponsive genome of Daphnia pulex.</title>
        <authorList>
            <person name="Colbourne J.K."/>
            <person name="Pfrender M.E."/>
            <person name="Gilbert D."/>
            <person name="Thomas W.K."/>
            <person name="Tucker A."/>
            <person name="Oakley T.H."/>
            <person name="Tokishita S."/>
            <person name="Aerts A."/>
            <person name="Arnold G.J."/>
            <person name="Basu M.K."/>
            <person name="Bauer D.J."/>
            <person name="Caceres C.E."/>
            <person name="Carmel L."/>
            <person name="Casola C."/>
            <person name="Choi J.H."/>
            <person name="Detter J.C."/>
            <person name="Dong Q."/>
            <person name="Dusheyko S."/>
            <person name="Eads B.D."/>
            <person name="Frohlich T."/>
            <person name="Geiler-Samerotte K.A."/>
            <person name="Gerlach D."/>
            <person name="Hatcher P."/>
            <person name="Jogdeo S."/>
            <person name="Krijgsveld J."/>
            <person name="Kriventseva E.V."/>
            <person name="Kultz D."/>
            <person name="Laforsch C."/>
            <person name="Lindquist E."/>
            <person name="Lopez J."/>
            <person name="Manak J.R."/>
            <person name="Muller J."/>
            <person name="Pangilinan J."/>
            <person name="Patwardhan R.P."/>
            <person name="Pitluck S."/>
            <person name="Pritham E.J."/>
            <person name="Rechtsteiner A."/>
            <person name="Rho M."/>
            <person name="Rogozin I.B."/>
            <person name="Sakarya O."/>
            <person name="Salamov A."/>
            <person name="Schaack S."/>
            <person name="Shapiro H."/>
            <person name="Shiga Y."/>
            <person name="Skalitzky C."/>
            <person name="Smith Z."/>
            <person name="Souvorov A."/>
            <person name="Sung W."/>
            <person name="Tang Z."/>
            <person name="Tsuchiya D."/>
            <person name="Tu H."/>
            <person name="Vos H."/>
            <person name="Wang M."/>
            <person name="Wolf Y.I."/>
            <person name="Yamagata H."/>
            <person name="Yamada T."/>
            <person name="Ye Y."/>
            <person name="Shaw J.R."/>
            <person name="Andrews J."/>
            <person name="Crease T.J."/>
            <person name="Tang H."/>
            <person name="Lucas S.M."/>
            <person name="Robertson H.M."/>
            <person name="Bork P."/>
            <person name="Koonin E.V."/>
            <person name="Zdobnov E.M."/>
            <person name="Grigoriev I.V."/>
            <person name="Lynch M."/>
            <person name="Boore J.L."/>
        </authorList>
    </citation>
    <scope>NUCLEOTIDE SEQUENCE [LARGE SCALE GENOMIC DNA]</scope>
</reference>
<keyword evidence="3" id="KW-1185">Reference proteome</keyword>
<feature type="chain" id="PRO_5003241604" evidence="1">
    <location>
        <begin position="32"/>
        <end position="123"/>
    </location>
</feature>
<gene>
    <name evidence="2" type="ORF">DAPPUDRAFT_324310</name>
</gene>
<name>E9H1I6_DAPPU</name>
<dbReference type="Proteomes" id="UP000000305">
    <property type="component" value="Unassembled WGS sequence"/>
</dbReference>
<evidence type="ECO:0000256" key="1">
    <source>
        <dbReference type="SAM" id="SignalP"/>
    </source>
</evidence>
<sequence length="123" mass="13595">MSYSSFNIQQVLLILAAVLLLVAQVTRDVAATSYDKYDPGFGIYDDGFSNDNGGYYDVSHGYYQHRMGQASNNYAIKHNYGSRLIGVAAGPIHRPARAPAKIQPGVYGRVPQMPGQYYSMGFY</sequence>
<dbReference type="AlphaFoldDB" id="E9H1I6"/>